<dbReference type="AlphaFoldDB" id="A0AA43QX47"/>
<dbReference type="EMBL" id="JAPFAR010000057">
    <property type="protein sequence ID" value="MDI3349609.1"/>
    <property type="molecule type" value="Genomic_DNA"/>
</dbReference>
<gene>
    <name evidence="1" type="ORF">DCBHLPFO_00734</name>
</gene>
<name>A0AA43QX47_MYCAR</name>
<reference evidence="1" key="1">
    <citation type="submission" date="2022-11" db="EMBL/GenBank/DDBJ databases">
        <title>Draft genome of Mycoplasma arginini isolated from fly.</title>
        <authorList>
            <person name="Severgnini M."/>
            <person name="Gioia G."/>
            <person name="Cremonesi P."/>
            <person name="Moroni P."/>
            <person name="Addis M.F."/>
            <person name="Castiglioni B."/>
        </authorList>
    </citation>
    <scope>NUCLEOTIDE SEQUENCE</scope>
    <source>
        <strain evidence="1">QMP CG1-1632</strain>
    </source>
</reference>
<evidence type="ECO:0000313" key="2">
    <source>
        <dbReference type="Proteomes" id="UP001162175"/>
    </source>
</evidence>
<comment type="caution">
    <text evidence="1">The sequence shown here is derived from an EMBL/GenBank/DDBJ whole genome shotgun (WGS) entry which is preliminary data.</text>
</comment>
<proteinExistence type="predicted"/>
<evidence type="ECO:0000313" key="1">
    <source>
        <dbReference type="EMBL" id="MDI3349609.1"/>
    </source>
</evidence>
<protein>
    <submittedName>
        <fullName evidence="1">Uncharacterized protein</fullName>
    </submittedName>
</protein>
<accession>A0AA43QX47</accession>
<dbReference type="Proteomes" id="UP001162175">
    <property type="component" value="Unassembled WGS sequence"/>
</dbReference>
<sequence>MLPTEYLNYNDKLYWVYRKVRQSRIKEEHINDVRDLWHCDMVLRTKNSEETYLIFIREIQDVTYDEI</sequence>
<organism evidence="1 2">
    <name type="scientific">Mycoplasmopsis arginini</name>
    <name type="common">Mycoplasma arginini</name>
    <dbReference type="NCBI Taxonomy" id="2094"/>
    <lineage>
        <taxon>Bacteria</taxon>
        <taxon>Bacillati</taxon>
        <taxon>Mycoplasmatota</taxon>
        <taxon>Mycoplasmoidales</taxon>
        <taxon>Metamycoplasmataceae</taxon>
        <taxon>Mycoplasmopsis</taxon>
    </lineage>
</organism>